<organism evidence="4 5">
    <name type="scientific">Psychromonas arctica</name>
    <dbReference type="NCBI Taxonomy" id="168275"/>
    <lineage>
        <taxon>Bacteria</taxon>
        <taxon>Pseudomonadati</taxon>
        <taxon>Pseudomonadota</taxon>
        <taxon>Gammaproteobacteria</taxon>
        <taxon>Alteromonadales</taxon>
        <taxon>Psychromonadaceae</taxon>
        <taxon>Psychromonas</taxon>
    </lineage>
</organism>
<protein>
    <submittedName>
        <fullName evidence="4">Response regulator</fullName>
    </submittedName>
</protein>
<dbReference type="PROSITE" id="PS50110">
    <property type="entry name" value="RESPONSE_REGULATORY"/>
    <property type="match status" value="1"/>
</dbReference>
<keyword evidence="1 2" id="KW-0597">Phosphoprotein</keyword>
<dbReference type="SMART" id="SM00448">
    <property type="entry name" value="REC"/>
    <property type="match status" value="1"/>
</dbReference>
<dbReference type="SUPFAM" id="SSF52172">
    <property type="entry name" value="CheY-like"/>
    <property type="match status" value="1"/>
</dbReference>
<reference evidence="4 5" key="1">
    <citation type="submission" date="2024-02" db="EMBL/GenBank/DDBJ databases">
        <title>Bacteria isolated from the canopy kelp, Nereocystis luetkeana.</title>
        <authorList>
            <person name="Pfister C.A."/>
            <person name="Younker I.T."/>
            <person name="Light S.H."/>
        </authorList>
    </citation>
    <scope>NUCLEOTIDE SEQUENCE [LARGE SCALE GENOMIC DNA]</scope>
    <source>
        <strain evidence="4 5">TI.2.07</strain>
    </source>
</reference>
<dbReference type="EMBL" id="JBAKBA010000048">
    <property type="protein sequence ID" value="MEL0660605.1"/>
    <property type="molecule type" value="Genomic_DNA"/>
</dbReference>
<comment type="caution">
    <text evidence="4">The sequence shown here is derived from an EMBL/GenBank/DDBJ whole genome shotgun (WGS) entry which is preliminary data.</text>
</comment>
<dbReference type="InterPro" id="IPR011006">
    <property type="entry name" value="CheY-like_superfamily"/>
</dbReference>
<proteinExistence type="predicted"/>
<dbReference type="Proteomes" id="UP001366060">
    <property type="component" value="Unassembled WGS sequence"/>
</dbReference>
<gene>
    <name evidence="4" type="ORF">V6255_15800</name>
</gene>
<name>A0ABU9HFB9_9GAMM</name>
<sequence>MKTKIVIVDDNANNLLLEKDLLIVAGFEVYTAVNANDAMQLIKEVKPQVIVLDVQLPDISGSELARILRSSEDTVSTPIVFVTASVLQSDIDHLLCISDSAYISKPINTRTFSKEVSQCIK</sequence>
<evidence type="ECO:0000259" key="3">
    <source>
        <dbReference type="PROSITE" id="PS50110"/>
    </source>
</evidence>
<evidence type="ECO:0000313" key="4">
    <source>
        <dbReference type="EMBL" id="MEL0660605.1"/>
    </source>
</evidence>
<evidence type="ECO:0000256" key="1">
    <source>
        <dbReference type="ARBA" id="ARBA00022553"/>
    </source>
</evidence>
<feature type="modified residue" description="4-aspartylphosphate" evidence="2">
    <location>
        <position position="53"/>
    </location>
</feature>
<evidence type="ECO:0000313" key="5">
    <source>
        <dbReference type="Proteomes" id="UP001366060"/>
    </source>
</evidence>
<dbReference type="Pfam" id="PF00072">
    <property type="entry name" value="Response_reg"/>
    <property type="match status" value="1"/>
</dbReference>
<accession>A0ABU9HFB9</accession>
<dbReference type="PANTHER" id="PTHR44591">
    <property type="entry name" value="STRESS RESPONSE REGULATOR PROTEIN 1"/>
    <property type="match status" value="1"/>
</dbReference>
<dbReference type="InterPro" id="IPR001789">
    <property type="entry name" value="Sig_transdc_resp-reg_receiver"/>
</dbReference>
<dbReference type="PANTHER" id="PTHR44591:SF3">
    <property type="entry name" value="RESPONSE REGULATORY DOMAIN-CONTAINING PROTEIN"/>
    <property type="match status" value="1"/>
</dbReference>
<keyword evidence="5" id="KW-1185">Reference proteome</keyword>
<dbReference type="RefSeq" id="WP_341629018.1">
    <property type="nucleotide sequence ID" value="NZ_JBAKBA010000048.1"/>
</dbReference>
<dbReference type="Gene3D" id="3.40.50.2300">
    <property type="match status" value="1"/>
</dbReference>
<dbReference type="InterPro" id="IPR050595">
    <property type="entry name" value="Bact_response_regulator"/>
</dbReference>
<evidence type="ECO:0000256" key="2">
    <source>
        <dbReference type="PROSITE-ProRule" id="PRU00169"/>
    </source>
</evidence>
<feature type="domain" description="Response regulatory" evidence="3">
    <location>
        <begin position="4"/>
        <end position="120"/>
    </location>
</feature>